<reference evidence="2" key="3">
    <citation type="submission" date="2025-09" db="UniProtKB">
        <authorList>
            <consortium name="Ensembl"/>
        </authorList>
    </citation>
    <scope>IDENTIFICATION</scope>
</reference>
<dbReference type="Proteomes" id="UP000007875">
    <property type="component" value="Unassembled WGS sequence"/>
</dbReference>
<dbReference type="HOGENOM" id="CLU_810231_0_0_1"/>
<proteinExistence type="predicted"/>
<feature type="region of interest" description="Disordered" evidence="1">
    <location>
        <begin position="201"/>
        <end position="237"/>
    </location>
</feature>
<keyword evidence="3" id="KW-1185">Reference proteome</keyword>
<reference evidence="2" key="2">
    <citation type="submission" date="2025-08" db="UniProtKB">
        <authorList>
            <consortium name="Ensembl"/>
        </authorList>
    </citation>
    <scope>IDENTIFICATION</scope>
</reference>
<accession>H2ZFB9</accession>
<feature type="compositionally biased region" description="Basic residues" evidence="1">
    <location>
        <begin position="76"/>
        <end position="85"/>
    </location>
</feature>
<organism evidence="2 3">
    <name type="scientific">Ciona savignyi</name>
    <name type="common">Pacific transparent sea squirt</name>
    <dbReference type="NCBI Taxonomy" id="51511"/>
    <lineage>
        <taxon>Eukaryota</taxon>
        <taxon>Metazoa</taxon>
        <taxon>Chordata</taxon>
        <taxon>Tunicata</taxon>
        <taxon>Ascidiacea</taxon>
        <taxon>Phlebobranchia</taxon>
        <taxon>Cionidae</taxon>
        <taxon>Ciona</taxon>
    </lineage>
</organism>
<dbReference type="Gene3D" id="2.60.120.650">
    <property type="entry name" value="Cupin"/>
    <property type="match status" value="1"/>
</dbReference>
<evidence type="ECO:0000313" key="3">
    <source>
        <dbReference type="Proteomes" id="UP000007875"/>
    </source>
</evidence>
<reference evidence="3" key="1">
    <citation type="submission" date="2003-08" db="EMBL/GenBank/DDBJ databases">
        <authorList>
            <person name="Birren B."/>
            <person name="Nusbaum C."/>
            <person name="Abebe A."/>
            <person name="Abouelleil A."/>
            <person name="Adekoya E."/>
            <person name="Ait-zahra M."/>
            <person name="Allen N."/>
            <person name="Allen T."/>
            <person name="An P."/>
            <person name="Anderson M."/>
            <person name="Anderson S."/>
            <person name="Arachchi H."/>
            <person name="Armbruster J."/>
            <person name="Bachantsang P."/>
            <person name="Baldwin J."/>
            <person name="Barry A."/>
            <person name="Bayul T."/>
            <person name="Blitshsteyn B."/>
            <person name="Bloom T."/>
            <person name="Blye J."/>
            <person name="Boguslavskiy L."/>
            <person name="Borowsky M."/>
            <person name="Boukhgalter B."/>
            <person name="Brunache A."/>
            <person name="Butler J."/>
            <person name="Calixte N."/>
            <person name="Calvo S."/>
            <person name="Camarata J."/>
            <person name="Campo K."/>
            <person name="Chang J."/>
            <person name="Cheshatsang Y."/>
            <person name="Citroen M."/>
            <person name="Collymore A."/>
            <person name="Considine T."/>
            <person name="Cook A."/>
            <person name="Cooke P."/>
            <person name="Corum B."/>
            <person name="Cuomo C."/>
            <person name="David R."/>
            <person name="Dawoe T."/>
            <person name="Degray S."/>
            <person name="Dodge S."/>
            <person name="Dooley K."/>
            <person name="Dorje P."/>
            <person name="Dorjee K."/>
            <person name="Dorris L."/>
            <person name="Duffey N."/>
            <person name="Dupes A."/>
            <person name="Elkins T."/>
            <person name="Engels R."/>
            <person name="Erickson J."/>
            <person name="Farina A."/>
            <person name="Faro S."/>
            <person name="Ferreira P."/>
            <person name="Fischer H."/>
            <person name="Fitzgerald M."/>
            <person name="Foley K."/>
            <person name="Gage D."/>
            <person name="Galagan J."/>
            <person name="Gearin G."/>
            <person name="Gnerre S."/>
            <person name="Gnirke A."/>
            <person name="Goyette A."/>
            <person name="Graham J."/>
            <person name="Grandbois E."/>
            <person name="Gyaltsen K."/>
            <person name="Hafez N."/>
            <person name="Hagopian D."/>
            <person name="Hagos B."/>
            <person name="Hall J."/>
            <person name="Hatcher B."/>
            <person name="Heller A."/>
            <person name="Higgins H."/>
            <person name="Honan T."/>
            <person name="Horn A."/>
            <person name="Houde N."/>
            <person name="Hughes L."/>
            <person name="Hulme W."/>
            <person name="Husby E."/>
            <person name="Iliev I."/>
            <person name="Jaffe D."/>
            <person name="Jones C."/>
            <person name="Kamal M."/>
            <person name="Kamat A."/>
            <person name="Kamvysselis M."/>
            <person name="Karlsson E."/>
            <person name="Kells C."/>
            <person name="Kieu A."/>
            <person name="Kisner P."/>
            <person name="Kodira C."/>
            <person name="Kulbokas E."/>
            <person name="Labutti K."/>
            <person name="Lama D."/>
            <person name="Landers T."/>
            <person name="Leger J."/>
            <person name="Levine S."/>
            <person name="Lewis D."/>
            <person name="Lewis T."/>
            <person name="Lindblad-toh K."/>
            <person name="Liu X."/>
            <person name="Lokyitsang T."/>
            <person name="Lokyitsang Y."/>
            <person name="Lucien O."/>
            <person name="Lui A."/>
            <person name="Ma L.J."/>
            <person name="Mabbitt R."/>
            <person name="Macdonald J."/>
            <person name="Maclean C."/>
            <person name="Major J."/>
            <person name="Manning J."/>
            <person name="Marabella R."/>
            <person name="Maru K."/>
            <person name="Matthews C."/>
            <person name="Mauceli E."/>
            <person name="Mccarthy M."/>
            <person name="Mcdonough S."/>
            <person name="Mcghee T."/>
            <person name="Meldrim J."/>
            <person name="Meneus L."/>
            <person name="Mesirov J."/>
            <person name="Mihalev A."/>
            <person name="Mihova T."/>
            <person name="Mikkelsen T."/>
            <person name="Mlenga V."/>
            <person name="Moru K."/>
            <person name="Mozes J."/>
            <person name="Mulrain L."/>
            <person name="Munson G."/>
            <person name="Naylor J."/>
            <person name="Newes C."/>
            <person name="Nguyen C."/>
            <person name="Nguyen N."/>
            <person name="Nguyen T."/>
            <person name="Nicol R."/>
            <person name="Nielsen C."/>
            <person name="Nizzari M."/>
            <person name="Norbu C."/>
            <person name="Norbu N."/>
            <person name="O'donnell P."/>
            <person name="Okoawo O."/>
            <person name="O'leary S."/>
            <person name="Omotosho B."/>
            <person name="O'neill K."/>
            <person name="Osman S."/>
            <person name="Parker S."/>
            <person name="Perrin D."/>
            <person name="Phunkhang P."/>
            <person name="Piqani B."/>
            <person name="Purcell S."/>
            <person name="Rachupka T."/>
            <person name="Ramasamy U."/>
            <person name="Rameau R."/>
            <person name="Ray V."/>
            <person name="Raymond C."/>
            <person name="Retta R."/>
            <person name="Richardson S."/>
            <person name="Rise C."/>
            <person name="Rodriguez J."/>
            <person name="Rogers J."/>
            <person name="Rogov P."/>
            <person name="Rutman M."/>
            <person name="Schupbach R."/>
            <person name="Seaman C."/>
            <person name="Settipalli S."/>
            <person name="Sharpe T."/>
            <person name="Sheridan J."/>
            <person name="Sherpa N."/>
            <person name="Shi J."/>
            <person name="Smirnov S."/>
            <person name="Smith C."/>
            <person name="Sougnez C."/>
            <person name="Spencer B."/>
            <person name="Stalker J."/>
            <person name="Stange-thomann N."/>
            <person name="Stavropoulos S."/>
            <person name="Stetson K."/>
            <person name="Stone C."/>
            <person name="Stone S."/>
            <person name="Stubbs M."/>
            <person name="Talamas J."/>
            <person name="Tchuinga P."/>
            <person name="Tenzing P."/>
            <person name="Tesfaye S."/>
            <person name="Theodore J."/>
            <person name="Thoulutsang Y."/>
            <person name="Topham K."/>
            <person name="Towey S."/>
            <person name="Tsamla T."/>
            <person name="Tsomo N."/>
            <person name="Vallee D."/>
            <person name="Vassiliev H."/>
            <person name="Venkataraman V."/>
            <person name="Vinson J."/>
            <person name="Vo A."/>
            <person name="Wade C."/>
            <person name="Wang S."/>
            <person name="Wangchuk T."/>
            <person name="Wangdi T."/>
            <person name="Whittaker C."/>
            <person name="Wilkinson J."/>
            <person name="Wu Y."/>
            <person name="Wyman D."/>
            <person name="Yadav S."/>
            <person name="Yang S."/>
            <person name="Yang X."/>
            <person name="Yeager S."/>
            <person name="Yee E."/>
            <person name="Young G."/>
            <person name="Zainoun J."/>
            <person name="Zembeck L."/>
            <person name="Zimmer A."/>
            <person name="Zody M."/>
            <person name="Lander E."/>
        </authorList>
    </citation>
    <scope>NUCLEOTIDE SEQUENCE [LARGE SCALE GENOMIC DNA]</scope>
</reference>
<protein>
    <submittedName>
        <fullName evidence="2">Uncharacterized protein</fullName>
    </submittedName>
</protein>
<name>H2ZFB9_CIOSA</name>
<feature type="compositionally biased region" description="Polar residues" evidence="1">
    <location>
        <begin position="58"/>
        <end position="70"/>
    </location>
</feature>
<evidence type="ECO:0000256" key="1">
    <source>
        <dbReference type="SAM" id="MobiDB-lite"/>
    </source>
</evidence>
<feature type="compositionally biased region" description="Low complexity" evidence="1">
    <location>
        <begin position="226"/>
        <end position="237"/>
    </location>
</feature>
<evidence type="ECO:0000313" key="2">
    <source>
        <dbReference type="Ensembl" id="ENSCSAVP00000016285.1"/>
    </source>
</evidence>
<feature type="region of interest" description="Disordered" evidence="1">
    <location>
        <begin position="20"/>
        <end position="94"/>
    </location>
</feature>
<dbReference type="GeneTree" id="ENSGT00390000000083"/>
<sequence>MGKTGKVQTKPVSAFAVYSTGTTANNAKRERVESASSLQERPAEPTFYPIIDQDRSKPSSSLIKNISNKFSLGRAASKRKTKQKKPVKDKLSLNAEPQWNPVELNNSQIPMVNFSSEPVNFGLQSKNQLTKTKLLFKKDASIELSTSQSLSSCDDEPVQTEEKKIEKSESFAVTHTLGPDTHPPPRKRLRVVKAEDEMVVCDPGNDDQLHGSGENIKERTPKKAIKPSSSLSSSCTTISKKASSVPKMPFPDGDSEKDGKVLFDWLILPYTADKFFENIWEKKPFCLSRHIPNYADGLFSSKELNRILKECNVRYSVNLDVTTYQNGCRETHNIEGRAFAPVV</sequence>
<dbReference type="Ensembl" id="ENSCSAVT00000016466.1">
    <property type="protein sequence ID" value="ENSCSAVP00000016285.1"/>
    <property type="gene ID" value="ENSCSAVG00000009582.1"/>
</dbReference>
<dbReference type="AlphaFoldDB" id="H2ZFB9"/>